<reference evidence="1" key="2">
    <citation type="submission" date="2022-01" db="EMBL/GenBank/DDBJ databases">
        <authorList>
            <person name="Yamashiro T."/>
            <person name="Shiraishi A."/>
            <person name="Satake H."/>
            <person name="Nakayama K."/>
        </authorList>
    </citation>
    <scope>NUCLEOTIDE SEQUENCE</scope>
</reference>
<sequence>MFTLNQQTLAKSGAFDRPLSLEKGSYMQCASQSLRFLDNKKEEGERMRCSIDIRPYERKMIPNPNKLSDEIPEPITEFMKVAGAEKCPSMLDKTIYNSWQSHMLLYLKGKKNELSKQEKLQDDCDVQALNIVLQGLPPDVYDLVNHCQAAKEIWDIFKLLMQGT</sequence>
<name>A0ABQ5GUZ5_9ASTR</name>
<gene>
    <name evidence="1" type="ORF">Tco_1045801</name>
</gene>
<accession>A0ABQ5GUZ5</accession>
<dbReference type="EMBL" id="BQNB010018865">
    <property type="protein sequence ID" value="GJT79076.1"/>
    <property type="molecule type" value="Genomic_DNA"/>
</dbReference>
<evidence type="ECO:0000313" key="2">
    <source>
        <dbReference type="Proteomes" id="UP001151760"/>
    </source>
</evidence>
<dbReference type="Proteomes" id="UP001151760">
    <property type="component" value="Unassembled WGS sequence"/>
</dbReference>
<keyword evidence="2" id="KW-1185">Reference proteome</keyword>
<reference evidence="1" key="1">
    <citation type="journal article" date="2022" name="Int. J. Mol. Sci.">
        <title>Draft Genome of Tanacetum Coccineum: Genomic Comparison of Closely Related Tanacetum-Family Plants.</title>
        <authorList>
            <person name="Yamashiro T."/>
            <person name="Shiraishi A."/>
            <person name="Nakayama K."/>
            <person name="Satake H."/>
        </authorList>
    </citation>
    <scope>NUCLEOTIDE SEQUENCE</scope>
</reference>
<evidence type="ECO:0008006" key="3">
    <source>
        <dbReference type="Google" id="ProtNLM"/>
    </source>
</evidence>
<comment type="caution">
    <text evidence="1">The sequence shown here is derived from an EMBL/GenBank/DDBJ whole genome shotgun (WGS) entry which is preliminary data.</text>
</comment>
<organism evidence="1 2">
    <name type="scientific">Tanacetum coccineum</name>
    <dbReference type="NCBI Taxonomy" id="301880"/>
    <lineage>
        <taxon>Eukaryota</taxon>
        <taxon>Viridiplantae</taxon>
        <taxon>Streptophyta</taxon>
        <taxon>Embryophyta</taxon>
        <taxon>Tracheophyta</taxon>
        <taxon>Spermatophyta</taxon>
        <taxon>Magnoliopsida</taxon>
        <taxon>eudicotyledons</taxon>
        <taxon>Gunneridae</taxon>
        <taxon>Pentapetalae</taxon>
        <taxon>asterids</taxon>
        <taxon>campanulids</taxon>
        <taxon>Asterales</taxon>
        <taxon>Asteraceae</taxon>
        <taxon>Asteroideae</taxon>
        <taxon>Anthemideae</taxon>
        <taxon>Anthemidinae</taxon>
        <taxon>Tanacetum</taxon>
    </lineage>
</organism>
<evidence type="ECO:0000313" key="1">
    <source>
        <dbReference type="EMBL" id="GJT79076.1"/>
    </source>
</evidence>
<proteinExistence type="predicted"/>
<protein>
    <recommendedName>
        <fullName evidence="3">Integrase, catalytic region, zinc finger, CCHC-type, peptidase aspartic, catalytic</fullName>
    </recommendedName>
</protein>